<evidence type="ECO:0000313" key="3">
    <source>
        <dbReference type="Proteomes" id="UP000003460"/>
    </source>
</evidence>
<dbReference type="eggNOG" id="ENOG5033WCI">
    <property type="taxonomic scope" value="Bacteria"/>
</dbReference>
<feature type="transmembrane region" description="Helical" evidence="1">
    <location>
        <begin position="12"/>
        <end position="33"/>
    </location>
</feature>
<keyword evidence="1" id="KW-0472">Membrane</keyword>
<organism evidence="2 3">
    <name type="scientific">Alloprevotella tannerae ATCC 51259</name>
    <dbReference type="NCBI Taxonomy" id="626522"/>
    <lineage>
        <taxon>Bacteria</taxon>
        <taxon>Pseudomonadati</taxon>
        <taxon>Bacteroidota</taxon>
        <taxon>Bacteroidia</taxon>
        <taxon>Bacteroidales</taxon>
        <taxon>Prevotellaceae</taxon>
        <taxon>Alloprevotella</taxon>
    </lineage>
</organism>
<sequence>MEKVKRLLYASFRALVIFWGVQMLLYVMATILVGVCEGSLSLAKMTALGYELLVLSMLTMVYYGWLNLLFLWLLYFTKINKAWVKSYWALIVEGSLFWIFFYVIREVIDALPDNLKFYYAQPLVVDDQAVAGAAYSIRPYFSDGAQLLYVYIILFLIALLVKRYGRSVFKKYVDRKD</sequence>
<comment type="caution">
    <text evidence="2">The sequence shown here is derived from an EMBL/GenBank/DDBJ whole genome shotgun (WGS) entry which is preliminary data.</text>
</comment>
<keyword evidence="1" id="KW-0812">Transmembrane</keyword>
<keyword evidence="1" id="KW-1133">Transmembrane helix</keyword>
<dbReference type="OrthoDB" id="9843011at2"/>
<evidence type="ECO:0000256" key="1">
    <source>
        <dbReference type="SAM" id="Phobius"/>
    </source>
</evidence>
<gene>
    <name evidence="2" type="ORF">GCWU000325_00561</name>
</gene>
<feature type="transmembrane region" description="Helical" evidence="1">
    <location>
        <begin position="53"/>
        <end position="75"/>
    </location>
</feature>
<name>C9LED5_9BACT</name>
<dbReference type="HOGENOM" id="CLU_1569291_0_0_10"/>
<dbReference type="Proteomes" id="UP000003460">
    <property type="component" value="Unassembled WGS sequence"/>
</dbReference>
<dbReference type="GeneID" id="84575782"/>
<dbReference type="EMBL" id="ACIJ02000015">
    <property type="protein sequence ID" value="EEX72522.1"/>
    <property type="molecule type" value="Genomic_DNA"/>
</dbReference>
<dbReference type="AlphaFoldDB" id="C9LED5"/>
<protein>
    <submittedName>
        <fullName evidence="2">Uncharacterized protein</fullName>
    </submittedName>
</protein>
<feature type="transmembrane region" description="Helical" evidence="1">
    <location>
        <begin position="144"/>
        <end position="161"/>
    </location>
</feature>
<evidence type="ECO:0000313" key="2">
    <source>
        <dbReference type="EMBL" id="EEX72522.1"/>
    </source>
</evidence>
<reference evidence="2" key="1">
    <citation type="submission" date="2009-09" db="EMBL/GenBank/DDBJ databases">
        <authorList>
            <person name="Weinstock G."/>
            <person name="Sodergren E."/>
            <person name="Clifton S."/>
            <person name="Fulton L."/>
            <person name="Fulton B."/>
            <person name="Courtney L."/>
            <person name="Fronick C."/>
            <person name="Harrison M."/>
            <person name="Strong C."/>
            <person name="Farmer C."/>
            <person name="Delahaunty K."/>
            <person name="Markovic C."/>
            <person name="Hall O."/>
            <person name="Minx P."/>
            <person name="Tomlinson C."/>
            <person name="Mitreva M."/>
            <person name="Nelson J."/>
            <person name="Hou S."/>
            <person name="Wollam A."/>
            <person name="Pepin K.H."/>
            <person name="Johnson M."/>
            <person name="Bhonagiri V."/>
            <person name="Nash W.E."/>
            <person name="Warren W."/>
            <person name="Chinwalla A."/>
            <person name="Mardis E.R."/>
            <person name="Wilson R.K."/>
        </authorList>
    </citation>
    <scope>NUCLEOTIDE SEQUENCE [LARGE SCALE GENOMIC DNA]</scope>
    <source>
        <strain evidence="2">ATCC 51259</strain>
    </source>
</reference>
<proteinExistence type="predicted"/>
<dbReference type="RefSeq" id="WP_006254335.1">
    <property type="nucleotide sequence ID" value="NZ_GG700642.1"/>
</dbReference>
<accession>C9LED5</accession>
<keyword evidence="3" id="KW-1185">Reference proteome</keyword>
<feature type="transmembrane region" description="Helical" evidence="1">
    <location>
        <begin position="87"/>
        <end position="104"/>
    </location>
</feature>